<name>A0ABX0L159_9NEIS</name>
<organism evidence="1 2">
    <name type="scientific">Iodobacter violaceini</name>
    <dbReference type="NCBI Taxonomy" id="3044271"/>
    <lineage>
        <taxon>Bacteria</taxon>
        <taxon>Pseudomonadati</taxon>
        <taxon>Pseudomonadota</taxon>
        <taxon>Betaproteobacteria</taxon>
        <taxon>Neisseriales</taxon>
        <taxon>Chitinibacteraceae</taxon>
        <taxon>Iodobacter</taxon>
    </lineage>
</organism>
<accession>A0ABX0L159</accession>
<protein>
    <recommendedName>
        <fullName evidence="3">DUF2846 domain-containing protein</fullName>
    </recommendedName>
</protein>
<proteinExistence type="predicted"/>
<keyword evidence="2" id="KW-1185">Reference proteome</keyword>
<comment type="caution">
    <text evidence="1">The sequence shown here is derived from an EMBL/GenBank/DDBJ whole genome shotgun (WGS) entry which is preliminary data.</text>
</comment>
<evidence type="ECO:0000313" key="2">
    <source>
        <dbReference type="Proteomes" id="UP000712570"/>
    </source>
</evidence>
<dbReference type="RefSeq" id="WP_166824823.1">
    <property type="nucleotide sequence ID" value="NZ_JAAOLX010000004.1"/>
</dbReference>
<dbReference type="Proteomes" id="UP000712570">
    <property type="component" value="Unassembled WGS sequence"/>
</dbReference>
<reference evidence="1 2" key="1">
    <citation type="submission" date="2020-03" db="EMBL/GenBank/DDBJ databases">
        <title>Draft genome sequence of environmentally isolated violet-colored cultures.</title>
        <authorList>
            <person name="Wilson H.S."/>
        </authorList>
    </citation>
    <scope>NUCLEOTIDE SEQUENCE [LARGE SCALE GENOMIC DNA]</scope>
    <source>
        <strain evidence="1 2">HSC-16F04</strain>
    </source>
</reference>
<evidence type="ECO:0000313" key="1">
    <source>
        <dbReference type="EMBL" id="NHQ86238.1"/>
    </source>
</evidence>
<sequence>MKMQNTKLVNTVKPDFALVTFVRPAVFFGDGLDIDVWDGEHFVGSLGAGKLIQHEVEPGEHLFLANSENWSYVSGNLIAGKHYFIKANLFPGVLYGRVALGVAQNTDPRIQEWQKKLKPTHASDKDKLDMEAKKRKEIDAALQEFKTGNISTFAKLQAENAL</sequence>
<evidence type="ECO:0008006" key="3">
    <source>
        <dbReference type="Google" id="ProtNLM"/>
    </source>
</evidence>
<dbReference type="EMBL" id="JAAOLX010000004">
    <property type="protein sequence ID" value="NHQ86238.1"/>
    <property type="molecule type" value="Genomic_DNA"/>
</dbReference>
<gene>
    <name evidence="1" type="ORF">HA050_08925</name>
</gene>